<dbReference type="SUPFAM" id="SSF52540">
    <property type="entry name" value="P-loop containing nucleoside triphosphate hydrolases"/>
    <property type="match status" value="1"/>
</dbReference>
<sequence length="155" mass="17583">MVITTGGPTRPQYADVVQALTPVLHNLPPKLVALDGWPDVGKTTLGRFLAWRFNVTLLETDLFLTPRPDDRLVYLNNQITRIIDDRLQGCFPRPIIVEGIAVLRLLKKVQRAPDFVIHVTNRLVLDAGNLIDEMEAYDAEFRPRERADLTITLDN</sequence>
<organism evidence="1">
    <name type="scientific">Alsobacter sp. KACC 23698</name>
    <dbReference type="NCBI Taxonomy" id="3149229"/>
    <lineage>
        <taxon>Bacteria</taxon>
        <taxon>Pseudomonadati</taxon>
        <taxon>Pseudomonadota</taxon>
        <taxon>Alphaproteobacteria</taxon>
        <taxon>Hyphomicrobiales</taxon>
        <taxon>Alsobacteraceae</taxon>
        <taxon>Alsobacter</taxon>
    </lineage>
</organism>
<protein>
    <recommendedName>
        <fullName evidence="2">AAA family ATPase</fullName>
    </recommendedName>
</protein>
<dbReference type="Gene3D" id="3.40.50.300">
    <property type="entry name" value="P-loop containing nucleotide triphosphate hydrolases"/>
    <property type="match status" value="1"/>
</dbReference>
<evidence type="ECO:0008006" key="2">
    <source>
        <dbReference type="Google" id="ProtNLM"/>
    </source>
</evidence>
<dbReference type="InterPro" id="IPR027417">
    <property type="entry name" value="P-loop_NTPase"/>
</dbReference>
<accession>A0AAU7JDR7</accession>
<proteinExistence type="predicted"/>
<reference evidence="1" key="1">
    <citation type="submission" date="2024-05" db="EMBL/GenBank/DDBJ databases">
        <authorList>
            <person name="Kim S."/>
            <person name="Heo J."/>
            <person name="Choi H."/>
            <person name="Choi Y."/>
            <person name="Kwon S.-W."/>
            <person name="Kim Y."/>
        </authorList>
    </citation>
    <scope>NUCLEOTIDE SEQUENCE</scope>
    <source>
        <strain evidence="1">KACC 23698</strain>
    </source>
</reference>
<evidence type="ECO:0000313" key="1">
    <source>
        <dbReference type="EMBL" id="XBO38346.1"/>
    </source>
</evidence>
<gene>
    <name evidence="1" type="ORF">ABEG18_21985</name>
</gene>
<name>A0AAU7JDR7_9HYPH</name>
<dbReference type="AlphaFoldDB" id="A0AAU7JDR7"/>
<dbReference type="EMBL" id="CP157484">
    <property type="protein sequence ID" value="XBO38346.1"/>
    <property type="molecule type" value="Genomic_DNA"/>
</dbReference>
<dbReference type="RefSeq" id="WP_406855185.1">
    <property type="nucleotide sequence ID" value="NZ_CP157484.1"/>
</dbReference>